<organism evidence="14">
    <name type="scientific">Culicoides sonorensis</name>
    <name type="common">Biting midge</name>
    <dbReference type="NCBI Taxonomy" id="179676"/>
    <lineage>
        <taxon>Eukaryota</taxon>
        <taxon>Metazoa</taxon>
        <taxon>Ecdysozoa</taxon>
        <taxon>Arthropoda</taxon>
        <taxon>Hexapoda</taxon>
        <taxon>Insecta</taxon>
        <taxon>Pterygota</taxon>
        <taxon>Neoptera</taxon>
        <taxon>Endopterygota</taxon>
        <taxon>Diptera</taxon>
        <taxon>Nematocera</taxon>
        <taxon>Chironomoidea</taxon>
        <taxon>Ceratopogonidae</taxon>
        <taxon>Ceratopogoninae</taxon>
        <taxon>Culicoides</taxon>
        <taxon>Monoculicoides</taxon>
    </lineage>
</organism>
<dbReference type="PANTHER" id="PTHR24390">
    <property type="entry name" value="ZINC FINGER PROTEIN"/>
    <property type="match status" value="1"/>
</dbReference>
<keyword evidence="3" id="KW-0479">Metal-binding</keyword>
<dbReference type="FunFam" id="3.30.160.60:FF:000056">
    <property type="entry name" value="Zinc finger and SCAN domain-containing 20"/>
    <property type="match status" value="1"/>
</dbReference>
<evidence type="ECO:0000256" key="4">
    <source>
        <dbReference type="ARBA" id="ARBA00022737"/>
    </source>
</evidence>
<gene>
    <name evidence="14" type="primary">CSON000077</name>
</gene>
<dbReference type="FunFam" id="3.30.160.60:FF:000303">
    <property type="entry name" value="Zinc finger protein 41"/>
    <property type="match status" value="1"/>
</dbReference>
<dbReference type="Pfam" id="PF00096">
    <property type="entry name" value="zf-C2H2"/>
    <property type="match status" value="6"/>
</dbReference>
<dbReference type="OMA" id="HICAPRT"/>
<dbReference type="FunFam" id="3.30.160.60:FF:001480">
    <property type="entry name" value="Si:cabz01071911.3"/>
    <property type="match status" value="1"/>
</dbReference>
<dbReference type="SMART" id="SM00355">
    <property type="entry name" value="ZnF_C2H2"/>
    <property type="match status" value="13"/>
</dbReference>
<dbReference type="Pfam" id="PF12874">
    <property type="entry name" value="zf-met"/>
    <property type="match status" value="1"/>
</dbReference>
<evidence type="ECO:0000256" key="1">
    <source>
        <dbReference type="ARBA" id="ARBA00004123"/>
    </source>
</evidence>
<feature type="region of interest" description="Disordered" evidence="12">
    <location>
        <begin position="119"/>
        <end position="140"/>
    </location>
</feature>
<evidence type="ECO:0000256" key="10">
    <source>
        <dbReference type="ARBA" id="ARBA00023242"/>
    </source>
</evidence>
<feature type="domain" description="C2H2-type" evidence="13">
    <location>
        <begin position="437"/>
        <end position="464"/>
    </location>
</feature>
<dbReference type="AlphaFoldDB" id="A0A336LU99"/>
<dbReference type="GO" id="GO:0008270">
    <property type="term" value="F:zinc ion binding"/>
    <property type="evidence" value="ECO:0007669"/>
    <property type="project" value="UniProtKB-KW"/>
</dbReference>
<dbReference type="FunFam" id="3.30.160.60:FF:000358">
    <property type="entry name" value="zinc finger protein 24"/>
    <property type="match status" value="1"/>
</dbReference>
<dbReference type="GO" id="GO:0006357">
    <property type="term" value="P:regulation of transcription by RNA polymerase II"/>
    <property type="evidence" value="ECO:0007669"/>
    <property type="project" value="TreeGrafter"/>
</dbReference>
<dbReference type="GO" id="GO:0003700">
    <property type="term" value="F:DNA-binding transcription factor activity"/>
    <property type="evidence" value="ECO:0007669"/>
    <property type="project" value="TreeGrafter"/>
</dbReference>
<dbReference type="PROSITE" id="PS00028">
    <property type="entry name" value="ZINC_FINGER_C2H2_1"/>
    <property type="match status" value="12"/>
</dbReference>
<dbReference type="FunFam" id="3.30.160.60:FF:001498">
    <property type="entry name" value="Zinc finger protein 404"/>
    <property type="match status" value="2"/>
</dbReference>
<keyword evidence="6" id="KW-0862">Zinc</keyword>
<reference evidence="14" key="1">
    <citation type="submission" date="2018-07" db="EMBL/GenBank/DDBJ databases">
        <authorList>
            <person name="Quirk P.G."/>
            <person name="Krulwich T.A."/>
        </authorList>
    </citation>
    <scope>NUCLEOTIDE SEQUENCE</scope>
</reference>
<keyword evidence="9" id="KW-0804">Transcription</keyword>
<keyword evidence="4" id="KW-0677">Repeat</keyword>
<comment type="similarity">
    <text evidence="2">Belongs to the krueppel C2H2-type zinc-finger protein family.</text>
</comment>
<keyword evidence="5 11" id="KW-0863">Zinc-finger</keyword>
<evidence type="ECO:0000256" key="3">
    <source>
        <dbReference type="ARBA" id="ARBA00022723"/>
    </source>
</evidence>
<feature type="domain" description="C2H2-type" evidence="13">
    <location>
        <begin position="465"/>
        <end position="492"/>
    </location>
</feature>
<dbReference type="EMBL" id="UFQT01000100">
    <property type="protein sequence ID" value="SSX19927.1"/>
    <property type="molecule type" value="Genomic_DNA"/>
</dbReference>
<dbReference type="InterPro" id="IPR013087">
    <property type="entry name" value="Znf_C2H2_type"/>
</dbReference>
<keyword evidence="10" id="KW-0539">Nucleus</keyword>
<dbReference type="VEuPathDB" id="VectorBase:CSON000077"/>
<evidence type="ECO:0000256" key="12">
    <source>
        <dbReference type="SAM" id="MobiDB-lite"/>
    </source>
</evidence>
<evidence type="ECO:0000313" key="14">
    <source>
        <dbReference type="EMBL" id="SSX19927.1"/>
    </source>
</evidence>
<feature type="domain" description="C2H2-type" evidence="13">
    <location>
        <begin position="296"/>
        <end position="324"/>
    </location>
</feature>
<dbReference type="PROSITE" id="PS50157">
    <property type="entry name" value="ZINC_FINGER_C2H2_2"/>
    <property type="match status" value="12"/>
</dbReference>
<evidence type="ECO:0000256" key="7">
    <source>
        <dbReference type="ARBA" id="ARBA00023015"/>
    </source>
</evidence>
<dbReference type="Gene3D" id="3.30.160.60">
    <property type="entry name" value="Classic Zinc Finger"/>
    <property type="match status" value="9"/>
</dbReference>
<feature type="domain" description="C2H2-type" evidence="13">
    <location>
        <begin position="325"/>
        <end position="352"/>
    </location>
</feature>
<evidence type="ECO:0000256" key="9">
    <source>
        <dbReference type="ARBA" id="ARBA00023163"/>
    </source>
</evidence>
<dbReference type="SUPFAM" id="SSF57667">
    <property type="entry name" value="beta-beta-alpha zinc fingers"/>
    <property type="match status" value="6"/>
</dbReference>
<keyword evidence="7" id="KW-0805">Transcription regulation</keyword>
<name>A0A336LU99_CULSO</name>
<dbReference type="GO" id="GO:0005634">
    <property type="term" value="C:nucleus"/>
    <property type="evidence" value="ECO:0007669"/>
    <property type="project" value="UniProtKB-SubCell"/>
</dbReference>
<feature type="domain" description="C2H2-type" evidence="13">
    <location>
        <begin position="150"/>
        <end position="172"/>
    </location>
</feature>
<proteinExistence type="inferred from homology"/>
<keyword evidence="8" id="KW-0238">DNA-binding</keyword>
<dbReference type="InterPro" id="IPR036236">
    <property type="entry name" value="Znf_C2H2_sf"/>
</dbReference>
<comment type="subcellular location">
    <subcellularLocation>
        <location evidence="1">Nucleus</location>
    </subcellularLocation>
</comment>
<feature type="domain" description="C2H2-type" evidence="13">
    <location>
        <begin position="493"/>
        <end position="520"/>
    </location>
</feature>
<dbReference type="GO" id="GO:0000978">
    <property type="term" value="F:RNA polymerase II cis-regulatory region sequence-specific DNA binding"/>
    <property type="evidence" value="ECO:0007669"/>
    <property type="project" value="TreeGrafter"/>
</dbReference>
<feature type="domain" description="C2H2-type" evidence="13">
    <location>
        <begin position="353"/>
        <end position="380"/>
    </location>
</feature>
<feature type="domain" description="C2H2-type" evidence="13">
    <location>
        <begin position="409"/>
        <end position="436"/>
    </location>
</feature>
<feature type="domain" description="C2H2-type" evidence="13">
    <location>
        <begin position="192"/>
        <end position="220"/>
    </location>
</feature>
<evidence type="ECO:0000256" key="5">
    <source>
        <dbReference type="ARBA" id="ARBA00022771"/>
    </source>
</evidence>
<evidence type="ECO:0000256" key="6">
    <source>
        <dbReference type="ARBA" id="ARBA00022833"/>
    </source>
</evidence>
<dbReference type="Pfam" id="PF13894">
    <property type="entry name" value="zf-C2H2_4"/>
    <property type="match status" value="1"/>
</dbReference>
<feature type="compositionally biased region" description="Polar residues" evidence="12">
    <location>
        <begin position="130"/>
        <end position="140"/>
    </location>
</feature>
<feature type="domain" description="C2H2-type" evidence="13">
    <location>
        <begin position="381"/>
        <end position="408"/>
    </location>
</feature>
<feature type="domain" description="C2H2-type" evidence="13">
    <location>
        <begin position="240"/>
        <end position="264"/>
    </location>
</feature>
<sequence length="632" mass="72309">MESGVQMRSKGTFMPLPDLIDETDLLDSIGFCDLPATLSSFFCLICDEQHPSEDQIRSHYTSHLIDKSFECPDCATIIEDLDLFLEHVDNCGPLPDLGQNGSIYKFTNELKPLSEVQVQEKQNDSDYESHLSSNSNINATISDETNGEEYQCVLCVKIFHSKEEYKNHIQEHGPVFDDLKLKSKRGRKERPFKCELCSNCFSSSTSLHIHKQKIHLGLNFELEGNENRQNQPEQTVDGPFVCALCQSRYERKRDLKKHILSTHSVVPFQCKYCLKLFDIETRMLKHVQKHEGPSPIPCSTCNIPFASVIELEKHKKTVHTPNKSHKCKECGKCFTKSNDLLKHTRIHLNIRPYSCSICSKSFTHQTSLRNHQAVHSGLKPFICSYCGASFSYAGNLKVHIRSHTNEKPFECHVCNKTFARTANLNEHLRTHTQEKPHKCTFCGKQFTSSSTLSKHKKTHSGIKKHECGVCKKRFTEMAHLSKHVRIHTGEKPYKCSVCLKDFRRSDTLKVHFKTHLKPRKGDYGDVPPPFTIQVPLEQATSIEVQYQPENAQMENISYIPTQIVQTDSIQDIQQNIQVPYEVLTLQDISYPSDLLQQDFQVNNQPNMNYSYWTPSNFNLNALGSGTTSTQMM</sequence>
<dbReference type="PANTHER" id="PTHR24390:SF237">
    <property type="entry name" value="FI23536P1-RELATED"/>
    <property type="match status" value="1"/>
</dbReference>
<evidence type="ECO:0000256" key="2">
    <source>
        <dbReference type="ARBA" id="ARBA00006991"/>
    </source>
</evidence>
<protein>
    <submittedName>
        <fullName evidence="14">CSON000077 protein</fullName>
    </submittedName>
</protein>
<evidence type="ECO:0000256" key="8">
    <source>
        <dbReference type="ARBA" id="ARBA00023125"/>
    </source>
</evidence>
<accession>A0A336LU99</accession>
<feature type="domain" description="C2H2-type" evidence="13">
    <location>
        <begin position="268"/>
        <end position="295"/>
    </location>
</feature>
<evidence type="ECO:0000259" key="13">
    <source>
        <dbReference type="PROSITE" id="PS50157"/>
    </source>
</evidence>
<dbReference type="Pfam" id="PF13912">
    <property type="entry name" value="zf-C2H2_6"/>
    <property type="match status" value="1"/>
</dbReference>
<evidence type="ECO:0000256" key="11">
    <source>
        <dbReference type="PROSITE-ProRule" id="PRU00042"/>
    </source>
</evidence>
<dbReference type="FunFam" id="3.30.160.60:FF:000621">
    <property type="entry name" value="FLT3-interacting zinc finger 1"/>
    <property type="match status" value="1"/>
</dbReference>